<evidence type="ECO:0000313" key="5">
    <source>
        <dbReference type="Proteomes" id="UP001595826"/>
    </source>
</evidence>
<feature type="domain" description="Secretion system C-terminal sorting" evidence="3">
    <location>
        <begin position="872"/>
        <end position="942"/>
    </location>
</feature>
<keyword evidence="1 2" id="KW-0732">Signal</keyword>
<gene>
    <name evidence="4" type="ORF">ACFOWD_03930</name>
</gene>
<proteinExistence type="predicted"/>
<dbReference type="Proteomes" id="UP001595826">
    <property type="component" value="Unassembled WGS sequence"/>
</dbReference>
<keyword evidence="5" id="KW-1185">Reference proteome</keyword>
<dbReference type="NCBIfam" id="TIGR04183">
    <property type="entry name" value="Por_Secre_tail"/>
    <property type="match status" value="1"/>
</dbReference>
<protein>
    <submittedName>
        <fullName evidence="4">ELWxxDGT repeat protein</fullName>
    </submittedName>
</protein>
<name>A0ABV8R9G2_9FLAO</name>
<evidence type="ECO:0000256" key="1">
    <source>
        <dbReference type="ARBA" id="ARBA00022729"/>
    </source>
</evidence>
<dbReference type="NCBIfam" id="TIGR04534">
    <property type="entry name" value="ELWxxDGT_rpt"/>
    <property type="match status" value="1"/>
</dbReference>
<evidence type="ECO:0000313" key="4">
    <source>
        <dbReference type="EMBL" id="MFC4268048.1"/>
    </source>
</evidence>
<feature type="chain" id="PRO_5047106700" evidence="2">
    <location>
        <begin position="21"/>
        <end position="944"/>
    </location>
</feature>
<evidence type="ECO:0000256" key="2">
    <source>
        <dbReference type="SAM" id="SignalP"/>
    </source>
</evidence>
<organism evidence="4 5">
    <name type="scientific">Polaribacter marinivivus</name>
    <dbReference type="NCBI Taxonomy" id="1524260"/>
    <lineage>
        <taxon>Bacteria</taxon>
        <taxon>Pseudomonadati</taxon>
        <taxon>Bacteroidota</taxon>
        <taxon>Flavobacteriia</taxon>
        <taxon>Flavobacteriales</taxon>
        <taxon>Flavobacteriaceae</taxon>
    </lineage>
</organism>
<accession>A0ABV8R9G2</accession>
<sequence>MKKQLLFILLLSSLVSFGQATLIKDINLGNGSSNPNYKITFKNHVYFVANDGLRGSELWRTDGTEAGTILFKEFIAGEDSGFSIFKFYADVNLLYFVAKEGTDNYLWKTDGTENGTEKIKQFSTVTDFHTVINNELIFSANNQLWKTDGTENGTIKIENFPVFGNRFVKSGSEMYFSGESYSSIGRELYKTDGSENGAVLIKDIRSGSSDSFPNHFTELNGVIYFSANNGSNGTELWKTDGSENGTVMVKDVASGSSSGIAFNTSFVTFNNILFFNSGTSLWASNGIEASTVEVKNNLGNISLMTTLGNKILIIARDSSTQKQVVWVSDGTDNGTTSFEPSYEEFAHNSSFTAIGSTLYFQGRNHLGYEFWKTDGTENGTVLVKDIHPEFDDNNIEDIVALGNNIIFTANDGNWKGKELYISDGTENGTLLLKDINKQGNNSSLPQHHFQFGDKVLFSADDGVHGRELWVIENGTTSMVKDINPGPYYGNPSDFVELNGQVYFKAKTSDDGIELWKTDGTASGTTLVKDIYTGSSSGLQNSNSANIVVLNNKLYFFATNEITGSEIWESDGTETGTKLLKDINSGANNSMRSGELIVFKNKLYFNATDSSNDFELWTSDGTEAGTNLFYEANSSSSGSPDSFIEFKDGLHFRANTSSGSKMFRTDGTNTSTITDKGYSNMTVSGEFLYFVSTYSSGGELWATENGVTVYQVKDIRPGSGGNNGSFPSKLKDHKGTLYFIANDGTNGNELWKSNGTDAGTILVKDINSGSSSLTISDMVSFGDDLLFGGGVSNTSIELWLTDGTNEGTKLVQEINPSSEQFNSGSSPTNFFVSNDILYFSANDGTVGSELWMLEKTALSTNTNSLKNIESVQIYPNPTSSFINIKANNNSVKRVKIFNILGKEVFKISNKKDEITQIDISQFPSGLYMVQFETETSTISKKIIKK</sequence>
<dbReference type="SUPFAM" id="SSF69304">
    <property type="entry name" value="Tricorn protease N-terminal domain"/>
    <property type="match status" value="1"/>
</dbReference>
<dbReference type="RefSeq" id="WP_377408296.1">
    <property type="nucleotide sequence ID" value="NZ_JBHSCY010000001.1"/>
</dbReference>
<feature type="signal peptide" evidence="2">
    <location>
        <begin position="1"/>
        <end position="20"/>
    </location>
</feature>
<dbReference type="EMBL" id="JBHSCY010000001">
    <property type="protein sequence ID" value="MFC4268048.1"/>
    <property type="molecule type" value="Genomic_DNA"/>
</dbReference>
<dbReference type="Pfam" id="PF18962">
    <property type="entry name" value="Por_Secre_tail"/>
    <property type="match status" value="1"/>
</dbReference>
<evidence type="ECO:0000259" key="3">
    <source>
        <dbReference type="Pfam" id="PF18962"/>
    </source>
</evidence>
<reference evidence="5" key="1">
    <citation type="journal article" date="2019" name="Int. J. Syst. Evol. Microbiol.">
        <title>The Global Catalogue of Microorganisms (GCM) 10K type strain sequencing project: providing services to taxonomists for standard genome sequencing and annotation.</title>
        <authorList>
            <consortium name="The Broad Institute Genomics Platform"/>
            <consortium name="The Broad Institute Genome Sequencing Center for Infectious Disease"/>
            <person name="Wu L."/>
            <person name="Ma J."/>
        </authorList>
    </citation>
    <scope>NUCLEOTIDE SEQUENCE [LARGE SCALE GENOMIC DNA]</scope>
    <source>
        <strain evidence="5">CECT 8655</strain>
    </source>
</reference>
<comment type="caution">
    <text evidence="4">The sequence shown here is derived from an EMBL/GenBank/DDBJ whole genome shotgun (WGS) entry which is preliminary data.</text>
</comment>
<dbReference type="InterPro" id="IPR026444">
    <property type="entry name" value="Secre_tail"/>
</dbReference>
<dbReference type="InterPro" id="IPR030916">
    <property type="entry name" value="ELWxxDGT_rpt"/>
</dbReference>